<protein>
    <submittedName>
        <fullName evidence="1">Uncharacterized protein</fullName>
    </submittedName>
</protein>
<gene>
    <name evidence="1" type="ORF">FA95DRAFT_1562114</name>
</gene>
<accession>A0ACB8RKB6</accession>
<proteinExistence type="predicted"/>
<evidence type="ECO:0000313" key="1">
    <source>
        <dbReference type="EMBL" id="KAI0044578.1"/>
    </source>
</evidence>
<reference evidence="1" key="1">
    <citation type="submission" date="2021-02" db="EMBL/GenBank/DDBJ databases">
        <authorList>
            <consortium name="DOE Joint Genome Institute"/>
            <person name="Ahrendt S."/>
            <person name="Looney B.P."/>
            <person name="Miyauchi S."/>
            <person name="Morin E."/>
            <person name="Drula E."/>
            <person name="Courty P.E."/>
            <person name="Chicoki N."/>
            <person name="Fauchery L."/>
            <person name="Kohler A."/>
            <person name="Kuo A."/>
            <person name="Labutti K."/>
            <person name="Pangilinan J."/>
            <person name="Lipzen A."/>
            <person name="Riley R."/>
            <person name="Andreopoulos W."/>
            <person name="He G."/>
            <person name="Johnson J."/>
            <person name="Barry K.W."/>
            <person name="Grigoriev I.V."/>
            <person name="Nagy L."/>
            <person name="Hibbett D."/>
            <person name="Henrissat B."/>
            <person name="Matheny P.B."/>
            <person name="Labbe J."/>
            <person name="Martin F."/>
        </authorList>
    </citation>
    <scope>NUCLEOTIDE SEQUENCE</scope>
    <source>
        <strain evidence="1">FP105234-sp</strain>
    </source>
</reference>
<dbReference type="Proteomes" id="UP000814033">
    <property type="component" value="Unassembled WGS sequence"/>
</dbReference>
<organism evidence="1 2">
    <name type="scientific">Auriscalpium vulgare</name>
    <dbReference type="NCBI Taxonomy" id="40419"/>
    <lineage>
        <taxon>Eukaryota</taxon>
        <taxon>Fungi</taxon>
        <taxon>Dikarya</taxon>
        <taxon>Basidiomycota</taxon>
        <taxon>Agaricomycotina</taxon>
        <taxon>Agaricomycetes</taxon>
        <taxon>Russulales</taxon>
        <taxon>Auriscalpiaceae</taxon>
        <taxon>Auriscalpium</taxon>
    </lineage>
</organism>
<keyword evidence="2" id="KW-1185">Reference proteome</keyword>
<dbReference type="EMBL" id="MU275978">
    <property type="protein sequence ID" value="KAI0044578.1"/>
    <property type="molecule type" value="Genomic_DNA"/>
</dbReference>
<sequence>MSTTTSLPEDTIMTEPIHDMPSTPIRQDTVPKTPTSSGRKRTRAEFTASQSPHSPSPPSTPPSSLPSCTSGSPCRKPPVPPLILTSEARPLSHDSPAPPSPTGTEILEDPESPDVIRRTLEREGIKVRDFAHENPSHELRAPEVYNPIPALIYNDWRIRNPVRTGKGTSPRELWRLIKLGWVMLEEMSPYWTPEEIAAVERYGARTDPPPSEFVVVPHAHRELPTPQERVRLRKMSGYPSHPDDLPDSHFFGSDYVEEEPQAKRPKRSPQPLRRTKPLGRSSSRTSCSNVIL</sequence>
<name>A0ACB8RKB6_9AGAM</name>
<comment type="caution">
    <text evidence="1">The sequence shown here is derived from an EMBL/GenBank/DDBJ whole genome shotgun (WGS) entry which is preliminary data.</text>
</comment>
<evidence type="ECO:0000313" key="2">
    <source>
        <dbReference type="Proteomes" id="UP000814033"/>
    </source>
</evidence>
<reference evidence="1" key="2">
    <citation type="journal article" date="2022" name="New Phytol.">
        <title>Evolutionary transition to the ectomycorrhizal habit in the genomes of a hyperdiverse lineage of mushroom-forming fungi.</title>
        <authorList>
            <person name="Looney B."/>
            <person name="Miyauchi S."/>
            <person name="Morin E."/>
            <person name="Drula E."/>
            <person name="Courty P.E."/>
            <person name="Kohler A."/>
            <person name="Kuo A."/>
            <person name="LaButti K."/>
            <person name="Pangilinan J."/>
            <person name="Lipzen A."/>
            <person name="Riley R."/>
            <person name="Andreopoulos W."/>
            <person name="He G."/>
            <person name="Johnson J."/>
            <person name="Nolan M."/>
            <person name="Tritt A."/>
            <person name="Barry K.W."/>
            <person name="Grigoriev I.V."/>
            <person name="Nagy L.G."/>
            <person name="Hibbett D."/>
            <person name="Henrissat B."/>
            <person name="Matheny P.B."/>
            <person name="Labbe J."/>
            <person name="Martin F.M."/>
        </authorList>
    </citation>
    <scope>NUCLEOTIDE SEQUENCE</scope>
    <source>
        <strain evidence="1">FP105234-sp</strain>
    </source>
</reference>